<dbReference type="InParanoid" id="F6I2G2"/>
<evidence type="ECO:0000313" key="2">
    <source>
        <dbReference type="Proteomes" id="UP000009183"/>
    </source>
</evidence>
<protein>
    <submittedName>
        <fullName evidence="1">Uncharacterized protein</fullName>
    </submittedName>
</protein>
<dbReference type="PaxDb" id="29760-VIT_00s1287g00020.t01"/>
<dbReference type="Proteomes" id="UP000009183">
    <property type="component" value="Unassembled WGS sequence, unordered"/>
</dbReference>
<proteinExistence type="predicted"/>
<sequence>MGVILVLLASLQHPVSLMKKATCI</sequence>
<dbReference type="EMBL" id="FN596578">
    <property type="protein sequence ID" value="CCB61129.1"/>
    <property type="molecule type" value="Genomic_DNA"/>
</dbReference>
<dbReference type="HOGENOM" id="CLU_3421774_0_0_1"/>
<reference evidence="2" key="1">
    <citation type="journal article" date="2007" name="Nature">
        <title>The grapevine genome sequence suggests ancestral hexaploidization in major angiosperm phyla.</title>
        <authorList>
            <consortium name="The French-Italian Public Consortium for Grapevine Genome Characterization."/>
            <person name="Jaillon O."/>
            <person name="Aury J.-M."/>
            <person name="Noel B."/>
            <person name="Policriti A."/>
            <person name="Clepet C."/>
            <person name="Casagrande A."/>
            <person name="Choisne N."/>
            <person name="Aubourg S."/>
            <person name="Vitulo N."/>
            <person name="Jubin C."/>
            <person name="Vezzi A."/>
            <person name="Legeai F."/>
            <person name="Hugueney P."/>
            <person name="Dasilva C."/>
            <person name="Horner D."/>
            <person name="Mica E."/>
            <person name="Jublot D."/>
            <person name="Poulain J."/>
            <person name="Bruyere C."/>
            <person name="Billault A."/>
            <person name="Segurens B."/>
            <person name="Gouyvenoux M."/>
            <person name="Ugarte E."/>
            <person name="Cattonaro F."/>
            <person name="Anthouard V."/>
            <person name="Vico V."/>
            <person name="Del Fabbro C."/>
            <person name="Alaux M."/>
            <person name="Di Gaspero G."/>
            <person name="Dumas V."/>
            <person name="Felice N."/>
            <person name="Paillard S."/>
            <person name="Juman I."/>
            <person name="Moroldo M."/>
            <person name="Scalabrin S."/>
            <person name="Canaguier A."/>
            <person name="Le Clainche I."/>
            <person name="Malacrida G."/>
            <person name="Durand E."/>
            <person name="Pesole G."/>
            <person name="Laucou V."/>
            <person name="Chatelet P."/>
            <person name="Merdinoglu D."/>
            <person name="Delledonne M."/>
            <person name="Pezzotti M."/>
            <person name="Lecharny A."/>
            <person name="Scarpelli C."/>
            <person name="Artiguenave F."/>
            <person name="Pe M.E."/>
            <person name="Valle G."/>
            <person name="Morgante M."/>
            <person name="Caboche M."/>
            <person name="Adam-Blondon A.-F."/>
            <person name="Weissenbach J."/>
            <person name="Quetier F."/>
            <person name="Wincker P."/>
        </authorList>
    </citation>
    <scope>NUCLEOTIDE SEQUENCE [LARGE SCALE GENOMIC DNA]</scope>
    <source>
        <strain evidence="2">cv. Pinot noir / PN40024</strain>
    </source>
</reference>
<keyword evidence="2" id="KW-1185">Reference proteome</keyword>
<dbReference type="AlphaFoldDB" id="F6I2G2"/>
<accession>F6I2G2</accession>
<evidence type="ECO:0000313" key="1">
    <source>
        <dbReference type="EMBL" id="CCB61129.1"/>
    </source>
</evidence>
<gene>
    <name evidence="1" type="ORF">VIT_00s1287g00020</name>
</gene>
<organism evidence="1 2">
    <name type="scientific">Vitis vinifera</name>
    <name type="common">Grape</name>
    <dbReference type="NCBI Taxonomy" id="29760"/>
    <lineage>
        <taxon>Eukaryota</taxon>
        <taxon>Viridiplantae</taxon>
        <taxon>Streptophyta</taxon>
        <taxon>Embryophyta</taxon>
        <taxon>Tracheophyta</taxon>
        <taxon>Spermatophyta</taxon>
        <taxon>Magnoliopsida</taxon>
        <taxon>eudicotyledons</taxon>
        <taxon>Gunneridae</taxon>
        <taxon>Pentapetalae</taxon>
        <taxon>rosids</taxon>
        <taxon>Vitales</taxon>
        <taxon>Vitaceae</taxon>
        <taxon>Viteae</taxon>
        <taxon>Vitis</taxon>
    </lineage>
</organism>
<name>F6I2G2_VITVI</name>